<dbReference type="SUPFAM" id="SSF158832">
    <property type="entry name" value="Tex N-terminal region-like"/>
    <property type="match status" value="1"/>
</dbReference>
<comment type="caution">
    <text evidence="5">The sequence shown here is derived from an EMBL/GenBank/DDBJ whole genome shotgun (WGS) entry which is preliminary data.</text>
</comment>
<dbReference type="GO" id="GO:0052742">
    <property type="term" value="F:phosphatidylinositol kinase activity"/>
    <property type="evidence" value="ECO:0007669"/>
    <property type="project" value="TreeGrafter"/>
</dbReference>
<feature type="non-terminal residue" evidence="5">
    <location>
        <position position="1247"/>
    </location>
</feature>
<accession>A0A813J0V3</accession>
<dbReference type="Pfam" id="PF00454">
    <property type="entry name" value="PI3_PI4_kinase"/>
    <property type="match status" value="1"/>
</dbReference>
<dbReference type="SUPFAM" id="SSF56112">
    <property type="entry name" value="Protein kinase-like (PK-like)"/>
    <property type="match status" value="1"/>
</dbReference>
<evidence type="ECO:0000256" key="2">
    <source>
        <dbReference type="ARBA" id="ARBA00022777"/>
    </source>
</evidence>
<evidence type="ECO:0000256" key="3">
    <source>
        <dbReference type="PROSITE-ProRule" id="PRU00023"/>
    </source>
</evidence>
<dbReference type="InterPro" id="IPR018974">
    <property type="entry name" value="Tex-like_N"/>
</dbReference>
<reference evidence="5" key="1">
    <citation type="submission" date="2021-02" db="EMBL/GenBank/DDBJ databases">
        <authorList>
            <person name="Dougan E. K."/>
            <person name="Rhodes N."/>
            <person name="Thang M."/>
            <person name="Chan C."/>
        </authorList>
    </citation>
    <scope>NUCLEOTIDE SEQUENCE</scope>
</reference>
<dbReference type="PROSITE" id="PS00916">
    <property type="entry name" value="PI3_4_KINASE_2"/>
    <property type="match status" value="1"/>
</dbReference>
<dbReference type="EMBL" id="CAJNNW010017784">
    <property type="protein sequence ID" value="CAE8661587.1"/>
    <property type="molecule type" value="Genomic_DNA"/>
</dbReference>
<dbReference type="Gene3D" id="1.10.10.650">
    <property type="entry name" value="RuvA domain 2-like"/>
    <property type="match status" value="1"/>
</dbReference>
<dbReference type="GO" id="GO:0046854">
    <property type="term" value="P:phosphatidylinositol phosphate biosynthetic process"/>
    <property type="evidence" value="ECO:0007669"/>
    <property type="project" value="InterPro"/>
</dbReference>
<dbReference type="InterPro" id="IPR000403">
    <property type="entry name" value="PI3/4_kinase_cat_dom"/>
</dbReference>
<dbReference type="AlphaFoldDB" id="A0A813J0V3"/>
<dbReference type="Proteomes" id="UP000626109">
    <property type="component" value="Unassembled WGS sequence"/>
</dbReference>
<feature type="repeat" description="ANK" evidence="3">
    <location>
        <begin position="1107"/>
        <end position="1139"/>
    </location>
</feature>
<sequence length="1247" mass="136628">SRGNLAAWLKQNKPDDVSFDEVMDNLCGSVAAGCVVTYVLGIGDRHLENICITRHGQFFHIDFGFVLGDDPKPMAPAVRLPQQVAQALLSTDRLSRCFALARRGYLALRPFAGLFSSVLQLTAATGGGGCAKLANSPLAAIAGARPPETKCCCSGGVKANEADVPVAQIKMPKPKAEAKAAAAAPMTAKPKTQVAAKAPAKPKAASKKAGLVLVAAPALVKSAQEAQVVTAQESSDDEQVVKRRRTGDAVAEEILGGLSGLSRDLASLVAELVGSDPQRVARAVKLFMEGNTLPFFARYRKEQTTSMKEEELRHGSLRRCGTISISGKANFIARRRNSKADAAAKFKLIRTLAPRAQSCLRGRLMPADPAGRRARVDEPLKELAEDESCDMYRRSLCSKLLAPPLQGFILMGPMLQQSLLWLRSAWTPYAGQVCSVGNGTASAETEAWEGLKPLVEPGRVSRALNPVYHGLRRLQVPGLCHGYASKICTAVQPKMPVPWGNTSTLIPAVEHRAITIQQLRDLRLFLERLCKVDLLKRHDGSLIHWFHINMYDICDLVLKPVISVVEEQRGSRRKFSWVEFVSEEEQKPFLLFSHSWSGRFRDFMAAVDDLARGRGLTMTVPVWICIFANNQFGQDFGTGLRDSPFYKAVMAAEDGTLLIVDRDATSLQRIWCGFELHLTIKFQKPLVVYTSAGQVGVSVTSGRLVEAVEEFDVTAMEATQDSDRRQIINFLCGGELLEKKGLKTDQDGNFQLVNGWQKQLTDETTTTTSVSPRRQNGKLEYVYEAELFESHFDKFQTLEAIVRDKVLSAARVGLGEKQNAGIKIPRIEDRGVTLGEMRAFIKKAKKWCSEEGRSWETLTIAEISKTFVKQLIAGKDTSLAELWSSGPRKPQIVIDQTWASPMSELAAALEWFAEASRLQDKAVLYFSPLCINVCDQEEDNPDWARTIRSLIQNSEGLLSVLPDTQAQIVRSARLEQLHLCFHAGKKIYLGCSGGVLACTSPFQDGIWEFGHFEPQLAQTLVMSSWSGARCARSEKQRKDGLHDRVDQLILQSRGGYDGFEARLMRVAGGPVLRDAALLGGPEAVKRIYSVAGRQGFLINSAVLKGSLGETAVHIAAASGNLLALRALLDCRADPNAEDHIRETPMHYAAMTGMLGSIQLLLKYGAEPMAESAFAEDALFVAQQNPAAFLGTHTRKATALLRAWGVATEDAKTYETSLTIRTASTEELIANNNTDSNKCDDDQINLEL</sequence>
<keyword evidence="2" id="KW-0418">Kinase</keyword>
<dbReference type="SUPFAM" id="SSF48403">
    <property type="entry name" value="Ankyrin repeat"/>
    <property type="match status" value="1"/>
</dbReference>
<dbReference type="Pfam" id="PF12796">
    <property type="entry name" value="Ank_2"/>
    <property type="match status" value="1"/>
</dbReference>
<evidence type="ECO:0000259" key="4">
    <source>
        <dbReference type="PROSITE" id="PS50290"/>
    </source>
</evidence>
<organism evidence="5 6">
    <name type="scientific">Polarella glacialis</name>
    <name type="common">Dinoflagellate</name>
    <dbReference type="NCBI Taxonomy" id="89957"/>
    <lineage>
        <taxon>Eukaryota</taxon>
        <taxon>Sar</taxon>
        <taxon>Alveolata</taxon>
        <taxon>Dinophyceae</taxon>
        <taxon>Suessiales</taxon>
        <taxon>Suessiaceae</taxon>
        <taxon>Polarella</taxon>
    </lineage>
</organism>
<evidence type="ECO:0000256" key="1">
    <source>
        <dbReference type="ARBA" id="ARBA00022679"/>
    </source>
</evidence>
<dbReference type="PANTHER" id="PTHR10048">
    <property type="entry name" value="PHOSPHATIDYLINOSITOL KINASE"/>
    <property type="match status" value="1"/>
</dbReference>
<dbReference type="GO" id="GO:0048015">
    <property type="term" value="P:phosphatidylinositol-mediated signaling"/>
    <property type="evidence" value="ECO:0007669"/>
    <property type="project" value="TreeGrafter"/>
</dbReference>
<proteinExistence type="predicted"/>
<dbReference type="PROSITE" id="PS50088">
    <property type="entry name" value="ANK_REPEAT"/>
    <property type="match status" value="2"/>
</dbReference>
<feature type="domain" description="PI3K/PI4K catalytic" evidence="4">
    <location>
        <begin position="1"/>
        <end position="178"/>
    </location>
</feature>
<dbReference type="SMART" id="SM00146">
    <property type="entry name" value="PI3Kc"/>
    <property type="match status" value="1"/>
</dbReference>
<dbReference type="InterPro" id="IPR018936">
    <property type="entry name" value="PI3/4_kinase_CS"/>
</dbReference>
<dbReference type="PROSITE" id="PS50297">
    <property type="entry name" value="ANK_REP_REGION"/>
    <property type="match status" value="2"/>
</dbReference>
<dbReference type="Gene3D" id="1.25.40.20">
    <property type="entry name" value="Ankyrin repeat-containing domain"/>
    <property type="match status" value="1"/>
</dbReference>
<dbReference type="InterPro" id="IPR023319">
    <property type="entry name" value="Tex-like_HTH_dom_sf"/>
</dbReference>
<keyword evidence="3" id="KW-0040">ANK repeat</keyword>
<keyword evidence="1" id="KW-0808">Transferase</keyword>
<dbReference type="InterPro" id="IPR002110">
    <property type="entry name" value="Ankyrin_rpt"/>
</dbReference>
<dbReference type="GO" id="GO:0005737">
    <property type="term" value="C:cytoplasm"/>
    <property type="evidence" value="ECO:0007669"/>
    <property type="project" value="TreeGrafter"/>
</dbReference>
<dbReference type="InterPro" id="IPR011009">
    <property type="entry name" value="Kinase-like_dom_sf"/>
</dbReference>
<protein>
    <recommendedName>
        <fullName evidence="4">PI3K/PI4K catalytic domain-containing protein</fullName>
    </recommendedName>
</protein>
<evidence type="ECO:0000313" key="5">
    <source>
        <dbReference type="EMBL" id="CAE8661587.1"/>
    </source>
</evidence>
<dbReference type="InterPro" id="IPR036940">
    <property type="entry name" value="PI3/4_kinase_cat_sf"/>
</dbReference>
<dbReference type="Pfam" id="PF09371">
    <property type="entry name" value="Tex_N"/>
    <property type="match status" value="1"/>
</dbReference>
<name>A0A813J0V3_POLGL</name>
<evidence type="ECO:0000313" key="6">
    <source>
        <dbReference type="Proteomes" id="UP000626109"/>
    </source>
</evidence>
<dbReference type="SMART" id="SM00248">
    <property type="entry name" value="ANK"/>
    <property type="match status" value="2"/>
</dbReference>
<gene>
    <name evidence="5" type="ORF">PGLA2088_LOCUS14561</name>
</gene>
<dbReference type="InterPro" id="IPR036770">
    <property type="entry name" value="Ankyrin_rpt-contain_sf"/>
</dbReference>
<feature type="repeat" description="ANK" evidence="3">
    <location>
        <begin position="1140"/>
        <end position="1172"/>
    </location>
</feature>
<dbReference type="Gene3D" id="1.10.1070.11">
    <property type="entry name" value="Phosphatidylinositol 3-/4-kinase, catalytic domain"/>
    <property type="match status" value="1"/>
</dbReference>
<dbReference type="InterPro" id="IPR015433">
    <property type="entry name" value="PI3/4_kinase"/>
</dbReference>
<dbReference type="GO" id="GO:0016020">
    <property type="term" value="C:membrane"/>
    <property type="evidence" value="ECO:0007669"/>
    <property type="project" value="TreeGrafter"/>
</dbReference>
<dbReference type="PROSITE" id="PS50290">
    <property type="entry name" value="PI3_4_KINASE_3"/>
    <property type="match status" value="1"/>
</dbReference>